<dbReference type="OrthoDB" id="275011at2759"/>
<dbReference type="PANTHER" id="PTHR33967:SF1">
    <property type="entry name" value="RAGULATOR COMPLEX PROTEIN LAMTOR4"/>
    <property type="match status" value="1"/>
</dbReference>
<dbReference type="GO" id="GO:0071230">
    <property type="term" value="P:cellular response to amino acid stimulus"/>
    <property type="evidence" value="ECO:0007669"/>
    <property type="project" value="InterPro"/>
</dbReference>
<dbReference type="GO" id="GO:0032008">
    <property type="term" value="P:positive regulation of TOR signaling"/>
    <property type="evidence" value="ECO:0007669"/>
    <property type="project" value="InterPro"/>
</dbReference>
<comment type="caution">
    <text evidence="5">The sequence shown here is derived from an EMBL/GenBank/DDBJ whole genome shotgun (WGS) entry which is preliminary data.</text>
</comment>
<evidence type="ECO:0000256" key="3">
    <source>
        <dbReference type="ARBA" id="ARBA00023228"/>
    </source>
</evidence>
<evidence type="ECO:0000313" key="5">
    <source>
        <dbReference type="EMBL" id="CAH1782041.1"/>
    </source>
</evidence>
<evidence type="ECO:0000256" key="1">
    <source>
        <dbReference type="ARBA" id="ARBA00004371"/>
    </source>
</evidence>
<comment type="subcellular location">
    <subcellularLocation>
        <location evidence="1">Lysosome</location>
    </subcellularLocation>
</comment>
<keyword evidence="6" id="KW-1185">Reference proteome</keyword>
<dbReference type="PANTHER" id="PTHR33967">
    <property type="entry name" value="RAGULATOR COMPLEX PROTEIN LAMTOR4"/>
    <property type="match status" value="1"/>
</dbReference>
<gene>
    <name evidence="5" type="ORF">OFUS_LOCUS8528</name>
</gene>
<comment type="similarity">
    <text evidence="2">Belongs to the LAMTOR4 family.</text>
</comment>
<dbReference type="Proteomes" id="UP000749559">
    <property type="component" value="Unassembled WGS sequence"/>
</dbReference>
<dbReference type="GO" id="GO:0005085">
    <property type="term" value="F:guanyl-nucleotide exchange factor activity"/>
    <property type="evidence" value="ECO:0007669"/>
    <property type="project" value="TreeGrafter"/>
</dbReference>
<name>A0A8S4NLZ4_OWEFU</name>
<dbReference type="SUPFAM" id="SSF103196">
    <property type="entry name" value="Roadblock/LC7 domain"/>
    <property type="match status" value="1"/>
</dbReference>
<dbReference type="AlphaFoldDB" id="A0A8S4NLZ4"/>
<keyword evidence="3" id="KW-0458">Lysosome</keyword>
<organism evidence="5 6">
    <name type="scientific">Owenia fusiformis</name>
    <name type="common">Polychaete worm</name>
    <dbReference type="NCBI Taxonomy" id="6347"/>
    <lineage>
        <taxon>Eukaryota</taxon>
        <taxon>Metazoa</taxon>
        <taxon>Spiralia</taxon>
        <taxon>Lophotrochozoa</taxon>
        <taxon>Annelida</taxon>
        <taxon>Polychaeta</taxon>
        <taxon>Sedentaria</taxon>
        <taxon>Canalipalpata</taxon>
        <taxon>Sabellida</taxon>
        <taxon>Oweniida</taxon>
        <taxon>Oweniidae</taxon>
        <taxon>Owenia</taxon>
    </lineage>
</organism>
<evidence type="ECO:0000313" key="6">
    <source>
        <dbReference type="Proteomes" id="UP000749559"/>
    </source>
</evidence>
<evidence type="ECO:0000256" key="2">
    <source>
        <dbReference type="ARBA" id="ARBA00010627"/>
    </source>
</evidence>
<dbReference type="GO" id="GO:0005764">
    <property type="term" value="C:lysosome"/>
    <property type="evidence" value="ECO:0007669"/>
    <property type="project" value="UniProtKB-SubCell"/>
</dbReference>
<proteinExistence type="inferred from homology"/>
<dbReference type="GO" id="GO:0071986">
    <property type="term" value="C:Ragulator complex"/>
    <property type="evidence" value="ECO:0007669"/>
    <property type="project" value="InterPro"/>
</dbReference>
<feature type="non-terminal residue" evidence="5">
    <location>
        <position position="1"/>
    </location>
</feature>
<reference evidence="5" key="1">
    <citation type="submission" date="2022-03" db="EMBL/GenBank/DDBJ databases">
        <authorList>
            <person name="Martin C."/>
        </authorList>
    </citation>
    <scope>NUCLEOTIDE SEQUENCE</scope>
</reference>
<protein>
    <recommendedName>
        <fullName evidence="4">Late endosomal/lysosomal adaptor and MAPK and MTOR activator 4</fullName>
    </recommendedName>
</protein>
<accession>A0A8S4NLZ4</accession>
<dbReference type="InterPro" id="IPR034601">
    <property type="entry name" value="LAMTOR4"/>
</dbReference>
<evidence type="ECO:0000256" key="4">
    <source>
        <dbReference type="ARBA" id="ARBA00032690"/>
    </source>
</evidence>
<dbReference type="EMBL" id="CAIIXF020000004">
    <property type="protein sequence ID" value="CAH1782041.1"/>
    <property type="molecule type" value="Genomic_DNA"/>
</dbReference>
<sequence>SICRTLKKFLNKLQNCCTCRMTQGIEKIPDSLGYLVLNDDGAVISSGGDLDNAEKLADTIMNLVQTAGKIPTGEKPNTAFKRLSVLWEEFMYIITVSNHRVYISKRQNISQEPAIA</sequence>